<evidence type="ECO:0000313" key="1">
    <source>
        <dbReference type="EMBL" id="BAO29379.1"/>
    </source>
</evidence>
<keyword evidence="2" id="KW-1185">Reference proteome</keyword>
<organism evidence="1 2">
    <name type="scientific">Sulfuritalea hydrogenivorans sk43H</name>
    <dbReference type="NCBI Taxonomy" id="1223802"/>
    <lineage>
        <taxon>Bacteria</taxon>
        <taxon>Pseudomonadati</taxon>
        <taxon>Pseudomonadota</taxon>
        <taxon>Betaproteobacteria</taxon>
        <taxon>Nitrosomonadales</taxon>
        <taxon>Sterolibacteriaceae</taxon>
        <taxon>Sulfuritalea</taxon>
    </lineage>
</organism>
<dbReference type="EMBL" id="AP012547">
    <property type="protein sequence ID" value="BAO29379.1"/>
    <property type="molecule type" value="Genomic_DNA"/>
</dbReference>
<reference evidence="1 2" key="1">
    <citation type="journal article" date="2014" name="Syst. Appl. Microbiol.">
        <title>Complete genomes of freshwater sulfur oxidizers Sulfuricella denitrificans skB26 and Sulfuritalea hydrogenivorans sk43H: genetic insights into the sulfur oxidation pathway of betaproteobacteria.</title>
        <authorList>
            <person name="Watanabe T."/>
            <person name="Kojima H."/>
            <person name="Fukui M."/>
        </authorList>
    </citation>
    <scope>NUCLEOTIDE SEQUENCE [LARGE SCALE GENOMIC DNA]</scope>
    <source>
        <strain evidence="1">DSM22779</strain>
    </source>
</reference>
<accession>W0SDU2</accession>
<gene>
    <name evidence="1" type="ORF">SUTH_01586</name>
</gene>
<name>W0SDU2_9PROT</name>
<proteinExistence type="predicted"/>
<dbReference type="AlphaFoldDB" id="W0SDU2"/>
<dbReference type="RefSeq" id="WP_041098363.1">
    <property type="nucleotide sequence ID" value="NZ_AP012547.1"/>
</dbReference>
<dbReference type="STRING" id="1223802.SUTH_01586"/>
<dbReference type="HOGENOM" id="CLU_2060222_0_0_4"/>
<sequence length="119" mass="13650">MRTIDAPNLAPPAFLPRHLVPHLPPTLSDAETIDPQNYGLMQIEDISHEQDERSYRLLVRMRDDWHGRGRTMTLIQWRDGTQGVQCGEADQPPTDADLLRVYRMARSKRELFEADGGRA</sequence>
<evidence type="ECO:0000313" key="2">
    <source>
        <dbReference type="Proteomes" id="UP000031637"/>
    </source>
</evidence>
<protein>
    <submittedName>
        <fullName evidence="1">Uncharacterized protein</fullName>
    </submittedName>
</protein>
<dbReference type="KEGG" id="shd:SUTH_01586"/>
<dbReference type="Proteomes" id="UP000031637">
    <property type="component" value="Chromosome"/>
</dbReference>